<sequence length="477" mass="53047">MGVPIHMFFTMPWSPTSQFPHPLGGVAYKELTGKEKAKLESSSDKGDVKEMDSFLQNIAKLQAAKTKKSDENSYSYSTVDWLMHMGMGEILQKFRTKHGLSKKWKEGADIVNARQLPFAYIWSPSLIPKPEDWGANIDIVGFCELKGSGFSGDPPAEIKVWLEKDPEKPPIFIGFGSCVLPDPRKVAEKIFFAAQKAGVRVIIQQGWAELGSSLNGKDGVSFVKGTKLDDGSESEGYDIKAHDFALVIGRVAHSWLFDHVTGVVHHGGAGTTYAGLKAAKPTFIAPFFGDQPFWGQMVSAAGAGPEPLGVDEWEVDALAENFRAMCGTPMKKAAKRLSDAMAKENGAAKSIDAIYSHLHFHQMHCDLLLDDVARYYVPNWKLRLGDRGMKIMEKHKPSWFPKIMGTVHRYKSMDWTVAGVPTFFEDNVESIANAEIKITEQDIKIALRNLKAIIDERAESKNETHVKFVHPEPRLRI</sequence>
<proteinExistence type="predicted"/>
<accession>A0A7S2U0X5</accession>
<evidence type="ECO:0000256" key="1">
    <source>
        <dbReference type="ARBA" id="ARBA00022679"/>
    </source>
</evidence>
<dbReference type="Pfam" id="PF06722">
    <property type="entry name" value="EryCIII-like_C"/>
    <property type="match status" value="1"/>
</dbReference>
<dbReference type="CDD" id="cd03784">
    <property type="entry name" value="GT1_Gtf-like"/>
    <property type="match status" value="1"/>
</dbReference>
<keyword evidence="1" id="KW-0808">Transferase</keyword>
<dbReference type="SUPFAM" id="SSF53756">
    <property type="entry name" value="UDP-Glycosyltransferase/glycogen phosphorylase"/>
    <property type="match status" value="1"/>
</dbReference>
<dbReference type="Gene3D" id="3.40.50.2000">
    <property type="entry name" value="Glycogen Phosphorylase B"/>
    <property type="match status" value="2"/>
</dbReference>
<dbReference type="AlphaFoldDB" id="A0A7S2U0X5"/>
<organism evidence="3">
    <name type="scientific">Lotharella oceanica</name>
    <dbReference type="NCBI Taxonomy" id="641309"/>
    <lineage>
        <taxon>Eukaryota</taxon>
        <taxon>Sar</taxon>
        <taxon>Rhizaria</taxon>
        <taxon>Cercozoa</taxon>
        <taxon>Chlorarachniophyceae</taxon>
        <taxon>Lotharella</taxon>
    </lineage>
</organism>
<reference evidence="3" key="1">
    <citation type="submission" date="2021-01" db="EMBL/GenBank/DDBJ databases">
        <authorList>
            <person name="Corre E."/>
            <person name="Pelletier E."/>
            <person name="Niang G."/>
            <person name="Scheremetjew M."/>
            <person name="Finn R."/>
            <person name="Kale V."/>
            <person name="Holt S."/>
            <person name="Cochrane G."/>
            <person name="Meng A."/>
            <person name="Brown T."/>
            <person name="Cohen L."/>
        </authorList>
    </citation>
    <scope>NUCLEOTIDE SEQUENCE</scope>
    <source>
        <strain evidence="3">CCMP622</strain>
    </source>
</reference>
<dbReference type="FunFam" id="3.40.50.2000:FF:000009">
    <property type="entry name" value="Sterol 3-beta-glucosyltransferase UGT80A2"/>
    <property type="match status" value="1"/>
</dbReference>
<dbReference type="InterPro" id="IPR010610">
    <property type="entry name" value="EryCIII-like_C"/>
</dbReference>
<dbReference type="GO" id="GO:0016906">
    <property type="term" value="F:sterol 3-beta-glucosyltransferase activity"/>
    <property type="evidence" value="ECO:0007669"/>
    <property type="project" value="UniProtKB-ARBA"/>
</dbReference>
<protein>
    <recommendedName>
        <fullName evidence="2">Erythromycin biosynthesis protein CIII-like C-terminal domain-containing protein</fullName>
    </recommendedName>
</protein>
<evidence type="ECO:0000313" key="3">
    <source>
        <dbReference type="EMBL" id="CAD9775962.1"/>
    </source>
</evidence>
<feature type="domain" description="Erythromycin biosynthesis protein CIII-like C-terminal" evidence="2">
    <location>
        <begin position="249"/>
        <end position="344"/>
    </location>
</feature>
<dbReference type="EMBL" id="HBHP01032392">
    <property type="protein sequence ID" value="CAD9775962.1"/>
    <property type="molecule type" value="Transcribed_RNA"/>
</dbReference>
<dbReference type="InterPro" id="IPR002213">
    <property type="entry name" value="UDP_glucos_trans"/>
</dbReference>
<dbReference type="PANTHER" id="PTHR48050">
    <property type="entry name" value="STEROL 3-BETA-GLUCOSYLTRANSFERASE"/>
    <property type="match status" value="1"/>
</dbReference>
<dbReference type="PANTHER" id="PTHR48050:SF13">
    <property type="entry name" value="STEROL 3-BETA-GLUCOSYLTRANSFERASE UGT80A2"/>
    <property type="match status" value="1"/>
</dbReference>
<name>A0A7S2U0X5_9EUKA</name>
<dbReference type="InterPro" id="IPR050426">
    <property type="entry name" value="Glycosyltransferase_28"/>
</dbReference>
<evidence type="ECO:0000259" key="2">
    <source>
        <dbReference type="Pfam" id="PF06722"/>
    </source>
</evidence>
<gene>
    <name evidence="3" type="ORF">LSP00402_LOCUS19966</name>
</gene>